<evidence type="ECO:0000256" key="7">
    <source>
        <dbReference type="ARBA" id="ARBA00022737"/>
    </source>
</evidence>
<accession>A0ABR8GFL2</accession>
<evidence type="ECO:0000256" key="12">
    <source>
        <dbReference type="ARBA" id="ARBA00023273"/>
    </source>
</evidence>
<evidence type="ECO:0000313" key="18">
    <source>
        <dbReference type="Proteomes" id="UP000648873"/>
    </source>
</evidence>
<dbReference type="PANTHER" id="PTHR42884">
    <property type="entry name" value="PROPROTEIN CONVERTASE SUBTILISIN/KEXIN-RELATED"/>
    <property type="match status" value="1"/>
</dbReference>
<dbReference type="EMBL" id="JACJSV010000067">
    <property type="protein sequence ID" value="MBD2602132.1"/>
    <property type="molecule type" value="Genomic_DNA"/>
</dbReference>
<dbReference type="Pfam" id="PF03160">
    <property type="entry name" value="Calx-beta"/>
    <property type="match status" value="2"/>
</dbReference>
<evidence type="ECO:0000256" key="9">
    <source>
        <dbReference type="ARBA" id="ARBA00022825"/>
    </source>
</evidence>
<dbReference type="Gene3D" id="2.60.40.2030">
    <property type="match status" value="2"/>
</dbReference>
<dbReference type="NCBIfam" id="NF012200">
    <property type="entry name" value="choice_anch_D"/>
    <property type="match status" value="1"/>
</dbReference>
<gene>
    <name evidence="17" type="ORF">H6G40_18330</name>
</gene>
<dbReference type="Pfam" id="PF01483">
    <property type="entry name" value="P_proprotein"/>
    <property type="match status" value="1"/>
</dbReference>
<dbReference type="Gene3D" id="3.40.50.200">
    <property type="entry name" value="Peptidase S8/S53 domain"/>
    <property type="match status" value="1"/>
</dbReference>
<dbReference type="SUPFAM" id="SSF141072">
    <property type="entry name" value="CalX-like"/>
    <property type="match status" value="2"/>
</dbReference>
<keyword evidence="10" id="KW-0106">Calcium</keyword>
<keyword evidence="4" id="KW-0963">Cytoplasm</keyword>
<dbReference type="InterPro" id="IPR023828">
    <property type="entry name" value="Peptidase_S8_Ser-AS"/>
</dbReference>
<feature type="region of interest" description="Disordered" evidence="15">
    <location>
        <begin position="76"/>
        <end position="134"/>
    </location>
</feature>
<dbReference type="InterPro" id="IPR001343">
    <property type="entry name" value="Hemolysn_Ca-bd"/>
</dbReference>
<evidence type="ECO:0000256" key="5">
    <source>
        <dbReference type="ARBA" id="ARBA00022670"/>
    </source>
</evidence>
<dbReference type="InterPro" id="IPR015500">
    <property type="entry name" value="Peptidase_S8_subtilisin-rel"/>
</dbReference>
<keyword evidence="6" id="KW-0732">Signal</keyword>
<feature type="region of interest" description="Disordered" evidence="15">
    <location>
        <begin position="1"/>
        <end position="54"/>
    </location>
</feature>
<protein>
    <submittedName>
        <fullName evidence="17">S8 family serine peptidase</fullName>
    </submittedName>
</protein>
<dbReference type="InterPro" id="IPR000209">
    <property type="entry name" value="Peptidase_S8/S53_dom"/>
</dbReference>
<evidence type="ECO:0000256" key="14">
    <source>
        <dbReference type="RuleBase" id="RU003355"/>
    </source>
</evidence>
<feature type="compositionally biased region" description="Polar residues" evidence="15">
    <location>
        <begin position="114"/>
        <end position="132"/>
    </location>
</feature>
<dbReference type="SMART" id="SM00237">
    <property type="entry name" value="Calx_beta"/>
    <property type="match status" value="2"/>
</dbReference>
<evidence type="ECO:0000256" key="4">
    <source>
        <dbReference type="ARBA" id="ARBA00022490"/>
    </source>
</evidence>
<keyword evidence="5 13" id="KW-0645">Protease</keyword>
<organism evidence="17 18">
    <name type="scientific">Microcystis viridis FACHB-1342</name>
    <dbReference type="NCBI Taxonomy" id="2692900"/>
    <lineage>
        <taxon>Bacteria</taxon>
        <taxon>Bacillati</taxon>
        <taxon>Cyanobacteriota</taxon>
        <taxon>Cyanophyceae</taxon>
        <taxon>Oscillatoriophycideae</taxon>
        <taxon>Chroococcales</taxon>
        <taxon>Microcystaceae</taxon>
        <taxon>Microcystis</taxon>
    </lineage>
</organism>
<keyword evidence="18" id="KW-1185">Reference proteome</keyword>
<feature type="domain" description="P/Homo B" evidence="16">
    <location>
        <begin position="779"/>
        <end position="955"/>
    </location>
</feature>
<dbReference type="PROSITE" id="PS51829">
    <property type="entry name" value="P_HOMO_B"/>
    <property type="match status" value="1"/>
</dbReference>
<comment type="subcellular location">
    <subcellularLocation>
        <location evidence="1">Cell projection</location>
        <location evidence="1">Cilium</location>
    </subcellularLocation>
    <subcellularLocation>
        <location evidence="2">Cytoplasm</location>
    </subcellularLocation>
</comment>
<evidence type="ECO:0000256" key="11">
    <source>
        <dbReference type="ARBA" id="ARBA00023069"/>
    </source>
</evidence>
<dbReference type="Pfam" id="PF22544">
    <property type="entry name" value="HYDIN_VesB_CFA65-like_Ig"/>
    <property type="match status" value="1"/>
</dbReference>
<feature type="active site" description="Charge relay system" evidence="13">
    <location>
        <position position="419"/>
    </location>
</feature>
<dbReference type="InterPro" id="IPR003644">
    <property type="entry name" value="Calx_beta"/>
</dbReference>
<evidence type="ECO:0000256" key="13">
    <source>
        <dbReference type="PROSITE-ProRule" id="PRU01240"/>
    </source>
</evidence>
<dbReference type="Gene3D" id="2.60.40.10">
    <property type="entry name" value="Immunoglobulins"/>
    <property type="match status" value="1"/>
</dbReference>
<dbReference type="PRINTS" id="PR00723">
    <property type="entry name" value="SUBTILISIN"/>
</dbReference>
<proteinExistence type="inferred from homology"/>
<dbReference type="PROSITE" id="PS51892">
    <property type="entry name" value="SUBTILASE"/>
    <property type="match status" value="1"/>
</dbReference>
<comment type="similarity">
    <text evidence="3 13 14">Belongs to the peptidase S8 family.</text>
</comment>
<feature type="active site" description="Charge relay system" evidence="13">
    <location>
        <position position="607"/>
    </location>
</feature>
<reference evidence="17 18" key="1">
    <citation type="journal article" date="2020" name="ISME J.">
        <title>Comparative genomics reveals insights into cyanobacterial evolution and habitat adaptation.</title>
        <authorList>
            <person name="Chen M.Y."/>
            <person name="Teng W.K."/>
            <person name="Zhao L."/>
            <person name="Hu C.X."/>
            <person name="Zhou Y.K."/>
            <person name="Han B.P."/>
            <person name="Song L.R."/>
            <person name="Shu W.S."/>
        </authorList>
    </citation>
    <scope>NUCLEOTIDE SEQUENCE [LARGE SCALE GENOMIC DNA]</scope>
    <source>
        <strain evidence="17 18">FACHB-1342</strain>
    </source>
</reference>
<dbReference type="PANTHER" id="PTHR42884:SF14">
    <property type="entry name" value="NEUROENDOCRINE CONVERTASE 1"/>
    <property type="match status" value="1"/>
</dbReference>
<name>A0ABR8GFL2_MICVR</name>
<feature type="compositionally biased region" description="Polar residues" evidence="15">
    <location>
        <begin position="24"/>
        <end position="51"/>
    </location>
</feature>
<evidence type="ECO:0000256" key="6">
    <source>
        <dbReference type="ARBA" id="ARBA00022729"/>
    </source>
</evidence>
<keyword evidence="12" id="KW-0966">Cell projection</keyword>
<evidence type="ECO:0000256" key="1">
    <source>
        <dbReference type="ARBA" id="ARBA00004138"/>
    </source>
</evidence>
<dbReference type="Proteomes" id="UP000648873">
    <property type="component" value="Unassembled WGS sequence"/>
</dbReference>
<dbReference type="InterPro" id="IPR008979">
    <property type="entry name" value="Galactose-bd-like_sf"/>
</dbReference>
<dbReference type="InterPro" id="IPR053879">
    <property type="entry name" value="HYDIN_VesB_CFA65-like_Ig"/>
</dbReference>
<dbReference type="Pfam" id="PF00353">
    <property type="entry name" value="HemolysinCabind"/>
    <property type="match status" value="1"/>
</dbReference>
<dbReference type="PROSITE" id="PS00136">
    <property type="entry name" value="SUBTILASE_ASP"/>
    <property type="match status" value="1"/>
</dbReference>
<evidence type="ECO:0000259" key="16">
    <source>
        <dbReference type="PROSITE" id="PS51829"/>
    </source>
</evidence>
<evidence type="ECO:0000256" key="2">
    <source>
        <dbReference type="ARBA" id="ARBA00004496"/>
    </source>
</evidence>
<keyword evidence="8 13" id="KW-0378">Hydrolase</keyword>
<evidence type="ECO:0000256" key="10">
    <source>
        <dbReference type="ARBA" id="ARBA00022837"/>
    </source>
</evidence>
<dbReference type="InterPro" id="IPR038081">
    <property type="entry name" value="CalX-like_sf"/>
</dbReference>
<feature type="active site" description="Charge relay system" evidence="13">
    <location>
        <position position="360"/>
    </location>
</feature>
<dbReference type="InterPro" id="IPR023827">
    <property type="entry name" value="Peptidase_S8_Asp-AS"/>
</dbReference>
<dbReference type="Gene3D" id="2.60.120.260">
    <property type="entry name" value="Galactose-binding domain-like"/>
    <property type="match status" value="1"/>
</dbReference>
<dbReference type="PROSITE" id="PS00138">
    <property type="entry name" value="SUBTILASE_SER"/>
    <property type="match status" value="1"/>
</dbReference>
<keyword evidence="7" id="KW-0677">Repeat</keyword>
<dbReference type="SUPFAM" id="SSF49785">
    <property type="entry name" value="Galactose-binding domain-like"/>
    <property type="match status" value="1"/>
</dbReference>
<evidence type="ECO:0000313" key="17">
    <source>
        <dbReference type="EMBL" id="MBD2602132.1"/>
    </source>
</evidence>
<dbReference type="SUPFAM" id="SSF52743">
    <property type="entry name" value="Subtilisin-like"/>
    <property type="match status" value="1"/>
</dbReference>
<dbReference type="InterPro" id="IPR011049">
    <property type="entry name" value="Serralysin-like_metalloprot_C"/>
</dbReference>
<dbReference type="InterPro" id="IPR036852">
    <property type="entry name" value="Peptidase_S8/S53_dom_sf"/>
</dbReference>
<evidence type="ECO:0000256" key="15">
    <source>
        <dbReference type="SAM" id="MobiDB-lite"/>
    </source>
</evidence>
<dbReference type="InterPro" id="IPR013783">
    <property type="entry name" value="Ig-like_fold"/>
</dbReference>
<dbReference type="Pfam" id="PF00082">
    <property type="entry name" value="Peptidase_S8"/>
    <property type="match status" value="1"/>
</dbReference>
<keyword evidence="11" id="KW-0969">Cilium</keyword>
<evidence type="ECO:0000256" key="3">
    <source>
        <dbReference type="ARBA" id="ARBA00011073"/>
    </source>
</evidence>
<sequence>MTSPADSLSFDGASPITFDLTGSDDLTVSKETSPLGVLNSNPSPSTISSEAATVPVSPAATSQVDFPASLSINSSGYPTSPASGPASVPTAAPVTSSPALGLASVPTAEGGDSRVNQDNLNQKTGENRQANSPIPVVDRGDFYWADGQPVKLLQRNTQITLTLTDRATRLNDLLAAGQILEGLKLEKNVSQNTYILSSKTATAIDIAQIEARLGEIPGVRVAPVYQSPLTNTWLVATNEIIVSLRPGLKAQEVFGNDSRFASYRSLLGTPNQFVVTLQEGLPNLATANALQSDRRFQWASPNFYQQRERFFIPNDPLFGNQWHLNNTGQVGGTPDADVDAPEAWDVNAGGSSNVVVAVIDDGMQLNHPDLQLFINTGEIAGNGIDDDGNGWIDDVNGWDFTSGGIGDNNPGPSVPDDAHATAVAGVAAGRGNNTLGVTGMAYNSRLLPVRIFLGGSATSDANIASAIYYAAGRTASGTGTWRAGDILNNSWGGGAFSSAISSAFTWASTSGRNGKGAISYIATGNGSGAPVSFPANLSSTIPGVIAVGASTNLDQLASYSNVGPQVDFVAPSSGGTARIVTTDRTGADGYSSGDYTSTGTDGFGGTSSATPLSAGIGALILAQDPNLTAAQVRGLMRNTTDLIGPVAYDNKGFNTQYGYGRVNANTAIRGVGIAEIQVLQDRTNIADNTGSFSFAAGVGQTQTQTFRVRNQGTKDLTLGAISLGGGSGFSLASSFTDTTLSVGESTTFSVNFSPTTTGTFSNTISFTNNDADESTFNFTLNGTGLNSKSFSNTSPITIPSSGSSTPYPSTINVSGLSGNINSLKVTLTNLSHTWPNDIDVLLVGPTGTKALLMSDVGGSSGVNNVTLTFDPTATSSLPDSGLITSGSYKATDFETGDFFNAPAPGGPYGTDFSVFNGINPNGTWSLYVIDDAGGDAGTIAGGWSLNIGTASTAPTLAIAATNANQTEGNSGSKAFTFTVTRAVNTTAANNVNWAVTGSGTSAANATDFVGGVLPSGTVSFAAGETSKVITVNVQGDTTVEPNENFTVTLSNPTNGATITTATAVGTIQNDDEGTSVTLASNYSGVSENGKTNLVYNFTRSGATTNSLTVNFTLGGTATRGNDYNAYGGNFVSPTTGNIVFASGQTTAQIEIVTTGDSVREANETIAFTLASGSGYTIGTPGAVTTMILNDDGVLNQQGTTGNDVIEAGTTRNLSGRAGHDILIGSNASDMLVGGAGNDTITSGTGFDVIAYSLASEGQDTITDFNVFQDTLQVSAAGFGGGLIAGESIAAAQFVLGTVATTASHRFIFNKPTGQLFFDVDGNGSGAARLLATLTPNLNLTADNIFAA</sequence>
<evidence type="ECO:0000256" key="8">
    <source>
        <dbReference type="ARBA" id="ARBA00022801"/>
    </source>
</evidence>
<dbReference type="SUPFAM" id="SSF51120">
    <property type="entry name" value="beta-Roll"/>
    <property type="match status" value="1"/>
</dbReference>
<dbReference type="InterPro" id="IPR002884">
    <property type="entry name" value="P_dom"/>
</dbReference>
<comment type="caution">
    <text evidence="17">The sequence shown here is derived from an EMBL/GenBank/DDBJ whole genome shotgun (WGS) entry which is preliminary data.</text>
</comment>
<keyword evidence="9 13" id="KW-0720">Serine protease</keyword>